<evidence type="ECO:0000313" key="2">
    <source>
        <dbReference type="Proteomes" id="UP000031364"/>
    </source>
</evidence>
<sequence>MPRRVGTAALSMIESHYPAVYFAQNNRRIPGAAPTIRTTSYGVLRFGLFAERAREILKR</sequence>
<accession>A0ABR4ZMN7</accession>
<proteinExistence type="predicted"/>
<reference evidence="1 2" key="1">
    <citation type="journal article" date="2014" name="Int. J. Syst. Evol. Microbiol.">
        <title>Nocardia vulneris sp. nov., isolated from wounds of human patients in North America.</title>
        <authorList>
            <person name="Lasker B.A."/>
            <person name="Bell M."/>
            <person name="Klenk H.P."/>
            <person name="Sproer C."/>
            <person name="Schumann C."/>
            <person name="Schumann P."/>
            <person name="Brown J.M."/>
        </authorList>
    </citation>
    <scope>NUCLEOTIDE SEQUENCE [LARGE SCALE GENOMIC DNA]</scope>
    <source>
        <strain evidence="1 2">W9851</strain>
    </source>
</reference>
<comment type="caution">
    <text evidence="1">The sequence shown here is derived from an EMBL/GenBank/DDBJ whole genome shotgun (WGS) entry which is preliminary data.</text>
</comment>
<protein>
    <submittedName>
        <fullName evidence="1">Uncharacterized protein</fullName>
    </submittedName>
</protein>
<evidence type="ECO:0000313" key="1">
    <source>
        <dbReference type="EMBL" id="KIA66500.1"/>
    </source>
</evidence>
<organism evidence="1 2">
    <name type="scientific">Nocardia vulneris</name>
    <dbReference type="NCBI Taxonomy" id="1141657"/>
    <lineage>
        <taxon>Bacteria</taxon>
        <taxon>Bacillati</taxon>
        <taxon>Actinomycetota</taxon>
        <taxon>Actinomycetes</taxon>
        <taxon>Mycobacteriales</taxon>
        <taxon>Nocardiaceae</taxon>
        <taxon>Nocardia</taxon>
    </lineage>
</organism>
<keyword evidence="2" id="KW-1185">Reference proteome</keyword>
<gene>
    <name evidence="1" type="ORF">FG87_02660</name>
</gene>
<name>A0ABR4ZMN7_9NOCA</name>
<dbReference type="Proteomes" id="UP000031364">
    <property type="component" value="Unassembled WGS sequence"/>
</dbReference>
<dbReference type="EMBL" id="JNFP01000002">
    <property type="protein sequence ID" value="KIA66500.1"/>
    <property type="molecule type" value="Genomic_DNA"/>
</dbReference>